<feature type="transmembrane region" description="Helical" evidence="1">
    <location>
        <begin position="135"/>
        <end position="163"/>
    </location>
</feature>
<keyword evidence="1" id="KW-0472">Membrane</keyword>
<keyword evidence="1" id="KW-0812">Transmembrane</keyword>
<dbReference type="Pfam" id="PF22564">
    <property type="entry name" value="HAAS"/>
    <property type="match status" value="1"/>
</dbReference>
<comment type="caution">
    <text evidence="2">The sequence shown here is derived from an EMBL/GenBank/DDBJ whole genome shotgun (WGS) entry which is preliminary data.</text>
</comment>
<name>A0ABT9D990_9CELL</name>
<evidence type="ECO:0008006" key="4">
    <source>
        <dbReference type="Google" id="ProtNLM"/>
    </source>
</evidence>
<evidence type="ECO:0000313" key="3">
    <source>
        <dbReference type="Proteomes" id="UP001232536"/>
    </source>
</evidence>
<organism evidence="2 3">
    <name type="scientific">Actinotalea lenta</name>
    <dbReference type="NCBI Taxonomy" id="3064654"/>
    <lineage>
        <taxon>Bacteria</taxon>
        <taxon>Bacillati</taxon>
        <taxon>Actinomycetota</taxon>
        <taxon>Actinomycetes</taxon>
        <taxon>Micrococcales</taxon>
        <taxon>Cellulomonadaceae</taxon>
        <taxon>Actinotalea</taxon>
    </lineage>
</organism>
<accession>A0ABT9D990</accession>
<dbReference type="EMBL" id="JAUQYP010000001">
    <property type="protein sequence ID" value="MDO8106824.1"/>
    <property type="molecule type" value="Genomic_DNA"/>
</dbReference>
<dbReference type="Proteomes" id="UP001232536">
    <property type="component" value="Unassembled WGS sequence"/>
</dbReference>
<evidence type="ECO:0000256" key="1">
    <source>
        <dbReference type="SAM" id="Phobius"/>
    </source>
</evidence>
<gene>
    <name evidence="2" type="ORF">Q6348_06390</name>
</gene>
<sequence>MITGRHELLERYLADLERRLAAADPGERADILASVREHVESELAMLDRPATSADVAAALESLGSVDTVAAAWTPEDGGATAAPGRAHPAGLAVAAGVLAALSVLLIWLPPVAGSLGVVALVLGIVALRRRDEPRWAALTGVVVGATTVVLGLVVLLGALVVFAPHSETGRTTDGVSVPAVSPAP</sequence>
<protein>
    <recommendedName>
        <fullName evidence="4">DUF4190 domain-containing protein</fullName>
    </recommendedName>
</protein>
<proteinExistence type="predicted"/>
<keyword evidence="3" id="KW-1185">Reference proteome</keyword>
<keyword evidence="1" id="KW-1133">Transmembrane helix</keyword>
<reference evidence="2 3" key="1">
    <citation type="submission" date="2023-07" db="EMBL/GenBank/DDBJ databases">
        <title>Description of novel actinomycetes strains, isolated from tidal flat sediment.</title>
        <authorList>
            <person name="Lu C."/>
        </authorList>
    </citation>
    <scope>NUCLEOTIDE SEQUENCE [LARGE SCALE GENOMIC DNA]</scope>
    <source>
        <strain evidence="2 3">SYSU T00b441</strain>
    </source>
</reference>
<dbReference type="RefSeq" id="WP_304600466.1">
    <property type="nucleotide sequence ID" value="NZ_JAUQYO010000001.1"/>
</dbReference>
<evidence type="ECO:0000313" key="2">
    <source>
        <dbReference type="EMBL" id="MDO8106824.1"/>
    </source>
</evidence>
<feature type="transmembrane region" description="Helical" evidence="1">
    <location>
        <begin position="112"/>
        <end position="128"/>
    </location>
</feature>